<gene>
    <name evidence="1" type="ORF">SAMN05216552_10827</name>
</gene>
<keyword evidence="2" id="KW-1185">Reference proteome</keyword>
<sequence length="296" mass="33811">MLMKAQRPRAAFSLVRDHPSVLPTQTLFRLLTEMTQDSDDRPGEYLIEHYCVERAFKHIDSAAELSLEQKAGLEFAYIDVLVRRWERKGKSEIPNLELYIEAHPEVLVQAICWTYKRKDGAMDPPEFRVAAGRVKAMAERGYTLMEALKRIPGTDENGEIHSERLGKWVARIRHSCAELSRTEIADIVIGKFLSSSPLGKDGAWPCEAVRTVMEDVQSEDMMRGAHTGVYNSRGVHTRGNGGDQERQLAEKYRKWAQQIRTSSPYVASELLMKLTDTYEKEATREDTAAKINRRLR</sequence>
<organism evidence="1 2">
    <name type="scientific">Pseudoduganella namucuonensis</name>
    <dbReference type="NCBI Taxonomy" id="1035707"/>
    <lineage>
        <taxon>Bacteria</taxon>
        <taxon>Pseudomonadati</taxon>
        <taxon>Pseudomonadota</taxon>
        <taxon>Betaproteobacteria</taxon>
        <taxon>Burkholderiales</taxon>
        <taxon>Oxalobacteraceae</taxon>
        <taxon>Telluria group</taxon>
        <taxon>Pseudoduganella</taxon>
    </lineage>
</organism>
<evidence type="ECO:0000313" key="2">
    <source>
        <dbReference type="Proteomes" id="UP000199391"/>
    </source>
</evidence>
<dbReference type="AlphaFoldDB" id="A0A1I7M7N9"/>
<proteinExistence type="predicted"/>
<accession>A0A1I7M7N9</accession>
<dbReference type="STRING" id="1035707.SAMN05216552_10827"/>
<reference evidence="2" key="1">
    <citation type="submission" date="2016-10" db="EMBL/GenBank/DDBJ databases">
        <authorList>
            <person name="Varghese N."/>
            <person name="Submissions S."/>
        </authorList>
    </citation>
    <scope>NUCLEOTIDE SEQUENCE [LARGE SCALE GENOMIC DNA]</scope>
    <source>
        <strain evidence="2">CGMCC 1.11014</strain>
    </source>
</reference>
<name>A0A1I7M7N9_9BURK</name>
<dbReference type="Proteomes" id="UP000199391">
    <property type="component" value="Unassembled WGS sequence"/>
</dbReference>
<dbReference type="EMBL" id="FPBO01000082">
    <property type="protein sequence ID" value="SFV17955.1"/>
    <property type="molecule type" value="Genomic_DNA"/>
</dbReference>
<protein>
    <submittedName>
        <fullName evidence="1">Uncharacterized protein</fullName>
    </submittedName>
</protein>
<evidence type="ECO:0000313" key="1">
    <source>
        <dbReference type="EMBL" id="SFV17955.1"/>
    </source>
</evidence>